<evidence type="ECO:0000313" key="6">
    <source>
        <dbReference type="Proteomes" id="UP000321773"/>
    </source>
</evidence>
<dbReference type="InterPro" id="IPR011006">
    <property type="entry name" value="CheY-like_superfamily"/>
</dbReference>
<dbReference type="STRING" id="306541.SAMN05421668_10813"/>
<dbReference type="EMBL" id="FPAI01000008">
    <property type="protein sequence ID" value="SFS73434.1"/>
    <property type="molecule type" value="Genomic_DNA"/>
</dbReference>
<evidence type="ECO:0000259" key="2">
    <source>
        <dbReference type="PROSITE" id="PS50110"/>
    </source>
</evidence>
<accession>A0A1I6S957</accession>
<dbReference type="PANTHER" id="PTHR43228">
    <property type="entry name" value="TWO-COMPONENT RESPONSE REGULATOR"/>
    <property type="match status" value="1"/>
</dbReference>
<dbReference type="GO" id="GO:0000160">
    <property type="term" value="P:phosphorelay signal transduction system"/>
    <property type="evidence" value="ECO:0007669"/>
    <property type="project" value="InterPro"/>
</dbReference>
<dbReference type="EMBL" id="BJWJ01000007">
    <property type="protein sequence ID" value="GEM03944.1"/>
    <property type="molecule type" value="Genomic_DNA"/>
</dbReference>
<dbReference type="Proteomes" id="UP000199139">
    <property type="component" value="Unassembled WGS sequence"/>
</dbReference>
<dbReference type="PANTHER" id="PTHR43228:SF1">
    <property type="entry name" value="TWO-COMPONENT RESPONSE REGULATOR ARR22"/>
    <property type="match status" value="1"/>
</dbReference>
<evidence type="ECO:0000313" key="3">
    <source>
        <dbReference type="EMBL" id="GEM03944.1"/>
    </source>
</evidence>
<keyword evidence="6" id="KW-1185">Reference proteome</keyword>
<keyword evidence="1" id="KW-0597">Phosphoprotein</keyword>
<dbReference type="OrthoDB" id="9790669at2"/>
<dbReference type="InterPro" id="IPR001789">
    <property type="entry name" value="Sig_transdc_resp-reg_receiver"/>
</dbReference>
<reference evidence="3 6" key="2">
    <citation type="submission" date="2019-07" db="EMBL/GenBank/DDBJ databases">
        <title>Whole genome shotgun sequence of Halolactibacillus miurensis NBRC 100873.</title>
        <authorList>
            <person name="Hosoyama A."/>
            <person name="Uohara A."/>
            <person name="Ohji S."/>
            <person name="Ichikawa N."/>
        </authorList>
    </citation>
    <scope>NUCLEOTIDE SEQUENCE [LARGE SCALE GENOMIC DNA]</scope>
    <source>
        <strain evidence="3 6">NBRC 100873</strain>
    </source>
</reference>
<feature type="modified residue" description="4-aspartylphosphate" evidence="1">
    <location>
        <position position="53"/>
    </location>
</feature>
<protein>
    <submittedName>
        <fullName evidence="3 4">Response regulator</fullName>
    </submittedName>
</protein>
<feature type="domain" description="Response regulatory" evidence="2">
    <location>
        <begin position="3"/>
        <end position="118"/>
    </location>
</feature>
<sequence length="122" mass="14023">MPTILIVDDSRFMRQWLRRIIQQQKAYTIIEASNGNAAVQLYKDNHPDLVLMDMIMPQMTGLVALQAIIDYDPKAKVMMCSSMGTKQHVREALHIGAKDFVVKPFFDALPERVHKLLYHSSH</sequence>
<dbReference type="Pfam" id="PF00072">
    <property type="entry name" value="Response_reg"/>
    <property type="match status" value="1"/>
</dbReference>
<dbReference type="SUPFAM" id="SSF52172">
    <property type="entry name" value="CheY-like"/>
    <property type="match status" value="1"/>
</dbReference>
<name>A0A1I6S957_9BACI</name>
<dbReference type="SMART" id="SM00448">
    <property type="entry name" value="REC"/>
    <property type="match status" value="1"/>
</dbReference>
<organism evidence="4 5">
    <name type="scientific">Halolactibacillus miurensis</name>
    <dbReference type="NCBI Taxonomy" id="306541"/>
    <lineage>
        <taxon>Bacteria</taxon>
        <taxon>Bacillati</taxon>
        <taxon>Bacillota</taxon>
        <taxon>Bacilli</taxon>
        <taxon>Bacillales</taxon>
        <taxon>Bacillaceae</taxon>
        <taxon>Halolactibacillus</taxon>
    </lineage>
</organism>
<dbReference type="PROSITE" id="PS50110">
    <property type="entry name" value="RESPONSE_REGULATORY"/>
    <property type="match status" value="1"/>
</dbReference>
<evidence type="ECO:0000313" key="4">
    <source>
        <dbReference type="EMBL" id="SFS73434.1"/>
    </source>
</evidence>
<evidence type="ECO:0000256" key="1">
    <source>
        <dbReference type="PROSITE-ProRule" id="PRU00169"/>
    </source>
</evidence>
<evidence type="ECO:0000313" key="5">
    <source>
        <dbReference type="Proteomes" id="UP000199139"/>
    </source>
</evidence>
<proteinExistence type="predicted"/>
<dbReference type="Proteomes" id="UP000321773">
    <property type="component" value="Unassembled WGS sequence"/>
</dbReference>
<dbReference type="RefSeq" id="WP_089853660.1">
    <property type="nucleotide sequence ID" value="NZ_BJWJ01000007.1"/>
</dbReference>
<dbReference type="Gene3D" id="3.40.50.2300">
    <property type="match status" value="1"/>
</dbReference>
<dbReference type="AlphaFoldDB" id="A0A1I6S957"/>
<gene>
    <name evidence="3" type="primary">cheB</name>
    <name evidence="3" type="ORF">HMI01_09320</name>
    <name evidence="4" type="ORF">SAMN05421668_10813</name>
</gene>
<reference evidence="4 5" key="1">
    <citation type="submission" date="2016-10" db="EMBL/GenBank/DDBJ databases">
        <authorList>
            <person name="de Groot N.N."/>
        </authorList>
    </citation>
    <scope>NUCLEOTIDE SEQUENCE [LARGE SCALE GENOMIC DNA]</scope>
    <source>
        <strain evidence="4 5">DSM 17074</strain>
    </source>
</reference>
<dbReference type="InterPro" id="IPR052048">
    <property type="entry name" value="ST_Response_Regulator"/>
</dbReference>